<organism evidence="1">
    <name type="scientific">freshwater metagenome</name>
    <dbReference type="NCBI Taxonomy" id="449393"/>
    <lineage>
        <taxon>unclassified sequences</taxon>
        <taxon>metagenomes</taxon>
        <taxon>ecological metagenomes</taxon>
    </lineage>
</organism>
<dbReference type="EMBL" id="CAEZSF010000214">
    <property type="protein sequence ID" value="CAB4552369.1"/>
    <property type="molecule type" value="Genomic_DNA"/>
</dbReference>
<dbReference type="AlphaFoldDB" id="A0A6J6CPQ9"/>
<name>A0A6J6CPQ9_9ZZZZ</name>
<proteinExistence type="predicted"/>
<accession>A0A6J6CPQ9</accession>
<sequence length="62" mass="6667">MGVLRQCVMFADPDVLPMKAISMDGVADLSRDHLMLGISVMSTRAGQVSVEEKSELHASTFG</sequence>
<protein>
    <submittedName>
        <fullName evidence="1">Unannotated protein</fullName>
    </submittedName>
</protein>
<reference evidence="1" key="1">
    <citation type="submission" date="2020-05" db="EMBL/GenBank/DDBJ databases">
        <authorList>
            <person name="Chiriac C."/>
            <person name="Salcher M."/>
            <person name="Ghai R."/>
            <person name="Kavagutti S V."/>
        </authorList>
    </citation>
    <scope>NUCLEOTIDE SEQUENCE</scope>
</reference>
<gene>
    <name evidence="1" type="ORF">UFOPK1358_01706</name>
</gene>
<evidence type="ECO:0000313" key="1">
    <source>
        <dbReference type="EMBL" id="CAB4552369.1"/>
    </source>
</evidence>